<dbReference type="InterPro" id="IPR000719">
    <property type="entry name" value="Prot_kinase_dom"/>
</dbReference>
<dbReference type="InterPro" id="IPR001480">
    <property type="entry name" value="Bulb-type_lectin_dom"/>
</dbReference>
<dbReference type="InterPro" id="IPR011009">
    <property type="entry name" value="Kinase-like_dom_sf"/>
</dbReference>
<evidence type="ECO:0000256" key="13">
    <source>
        <dbReference type="ARBA" id="ARBA00047951"/>
    </source>
</evidence>
<evidence type="ECO:0000256" key="16">
    <source>
        <dbReference type="SAM" id="Phobius"/>
    </source>
</evidence>
<dbReference type="InterPro" id="IPR017441">
    <property type="entry name" value="Protein_kinase_ATP_BS"/>
</dbReference>
<evidence type="ECO:0000256" key="12">
    <source>
        <dbReference type="ARBA" id="ARBA00047558"/>
    </source>
</evidence>
<dbReference type="Proteomes" id="UP001237642">
    <property type="component" value="Unassembled WGS sequence"/>
</dbReference>
<dbReference type="AlphaFoldDB" id="A0AAD8HSJ4"/>
<dbReference type="SMART" id="SM00220">
    <property type="entry name" value="S_TKc"/>
    <property type="match status" value="1"/>
</dbReference>
<dbReference type="Gene3D" id="1.10.510.10">
    <property type="entry name" value="Transferase(Phosphotransferase) domain 1"/>
    <property type="match status" value="1"/>
</dbReference>
<dbReference type="Gene3D" id="3.30.200.20">
    <property type="entry name" value="Phosphorylase Kinase, domain 1"/>
    <property type="match status" value="1"/>
</dbReference>
<accession>A0AAD8HSJ4</accession>
<dbReference type="FunFam" id="3.30.200.20:FF:000043">
    <property type="entry name" value="Wall-associated receptor kinase 2"/>
    <property type="match status" value="1"/>
</dbReference>
<evidence type="ECO:0000256" key="9">
    <source>
        <dbReference type="ARBA" id="ARBA00022989"/>
    </source>
</evidence>
<dbReference type="GO" id="GO:0005524">
    <property type="term" value="F:ATP binding"/>
    <property type="evidence" value="ECO:0007669"/>
    <property type="project" value="UniProtKB-UniRule"/>
</dbReference>
<evidence type="ECO:0000256" key="1">
    <source>
        <dbReference type="ARBA" id="ARBA00004479"/>
    </source>
</evidence>
<evidence type="ECO:0000256" key="8">
    <source>
        <dbReference type="ARBA" id="ARBA00022840"/>
    </source>
</evidence>
<keyword evidence="3" id="KW-0808">Transferase</keyword>
<evidence type="ECO:0000313" key="19">
    <source>
        <dbReference type="Proteomes" id="UP001237642"/>
    </source>
</evidence>
<evidence type="ECO:0000256" key="4">
    <source>
        <dbReference type="ARBA" id="ARBA00022692"/>
    </source>
</evidence>
<dbReference type="PANTHER" id="PTHR27005:SF511">
    <property type="entry name" value="WALL-ASSOCIATED RECEPTOR KINASE 1-RELATED"/>
    <property type="match status" value="1"/>
</dbReference>
<keyword evidence="10 16" id="KW-0472">Membrane</keyword>
<protein>
    <submittedName>
        <fullName evidence="18">cGMP-dependent kinase, Concanavalin A-like lectin/glucanase domain protein</fullName>
    </submittedName>
</protein>
<proteinExistence type="inferred from homology"/>
<sequence>MLDTGNFVLYDNDFRITWQSFDHPTDTILPGQFLSTYQELFSSKSESDYSTGRFRLKMQSDSNTWAPPTPGNKTTGNKNQTVIPVLAAGIGGGLAAILVFLLLAYWGVRQHEQVKKRKLKENFFKQNGGIMLQQLEYQNESTVEKAKIYTEEELMKATNNFNEGNVIGQGGYGVVYKGVIADAVFAIKKSKVVDRNQIDQFANEVVILSQITHPNVVKLLGCCLETPVPLLVYEFVTNNTLFHHLHDEGCASSIPWKIATETAEALTHMHSAAVHIIHRDIKSANILLEDGYTAKVSDFGVSRLFSPQETHLATLVQGTFGYIDPEYFHSGILTQKSDLYSFGVVLVELLTGAKVVSFDREEKNRNLSLYFLSAMEDD</sequence>
<keyword evidence="6 14" id="KW-0547">Nucleotide-binding</keyword>
<keyword evidence="5" id="KW-0732">Signal</keyword>
<dbReference type="GO" id="GO:0005886">
    <property type="term" value="C:plasma membrane"/>
    <property type="evidence" value="ECO:0007669"/>
    <property type="project" value="TreeGrafter"/>
</dbReference>
<dbReference type="InterPro" id="IPR036426">
    <property type="entry name" value="Bulb-type_lectin_dom_sf"/>
</dbReference>
<dbReference type="SUPFAM" id="SSF51110">
    <property type="entry name" value="alpha-D-mannose-specific plant lectins"/>
    <property type="match status" value="1"/>
</dbReference>
<dbReference type="PANTHER" id="PTHR27005">
    <property type="entry name" value="WALL-ASSOCIATED RECEPTOR KINASE-LIKE 21"/>
    <property type="match status" value="1"/>
</dbReference>
<comment type="caution">
    <text evidence="18">The sequence shown here is derived from an EMBL/GenBank/DDBJ whole genome shotgun (WGS) entry which is preliminary data.</text>
</comment>
<comment type="catalytic activity">
    <reaction evidence="12">
        <text>L-seryl-[protein] + ATP = O-phospho-L-seryl-[protein] + ADP + H(+)</text>
        <dbReference type="Rhea" id="RHEA:17989"/>
        <dbReference type="Rhea" id="RHEA-COMP:9863"/>
        <dbReference type="Rhea" id="RHEA-COMP:11604"/>
        <dbReference type="ChEBI" id="CHEBI:15378"/>
        <dbReference type="ChEBI" id="CHEBI:29999"/>
        <dbReference type="ChEBI" id="CHEBI:30616"/>
        <dbReference type="ChEBI" id="CHEBI:83421"/>
        <dbReference type="ChEBI" id="CHEBI:456216"/>
    </reaction>
</comment>
<organism evidence="18 19">
    <name type="scientific">Heracleum sosnowskyi</name>
    <dbReference type="NCBI Taxonomy" id="360622"/>
    <lineage>
        <taxon>Eukaryota</taxon>
        <taxon>Viridiplantae</taxon>
        <taxon>Streptophyta</taxon>
        <taxon>Embryophyta</taxon>
        <taxon>Tracheophyta</taxon>
        <taxon>Spermatophyta</taxon>
        <taxon>Magnoliopsida</taxon>
        <taxon>eudicotyledons</taxon>
        <taxon>Gunneridae</taxon>
        <taxon>Pentapetalae</taxon>
        <taxon>asterids</taxon>
        <taxon>campanulids</taxon>
        <taxon>Apiales</taxon>
        <taxon>Apiaceae</taxon>
        <taxon>Apioideae</taxon>
        <taxon>apioid superclade</taxon>
        <taxon>Tordylieae</taxon>
        <taxon>Tordyliinae</taxon>
        <taxon>Heracleum</taxon>
    </lineage>
</organism>
<comment type="catalytic activity">
    <reaction evidence="13">
        <text>L-threonyl-[protein] + ATP = O-phospho-L-threonyl-[protein] + ADP + H(+)</text>
        <dbReference type="Rhea" id="RHEA:46608"/>
        <dbReference type="Rhea" id="RHEA-COMP:11060"/>
        <dbReference type="Rhea" id="RHEA-COMP:11605"/>
        <dbReference type="ChEBI" id="CHEBI:15378"/>
        <dbReference type="ChEBI" id="CHEBI:30013"/>
        <dbReference type="ChEBI" id="CHEBI:30616"/>
        <dbReference type="ChEBI" id="CHEBI:61977"/>
        <dbReference type="ChEBI" id="CHEBI:456216"/>
    </reaction>
</comment>
<evidence type="ECO:0000259" key="17">
    <source>
        <dbReference type="PROSITE" id="PS50011"/>
    </source>
</evidence>
<keyword evidence="11" id="KW-0325">Glycoprotein</keyword>
<gene>
    <name evidence="18" type="ORF">POM88_037640</name>
</gene>
<feature type="binding site" evidence="14">
    <location>
        <position position="189"/>
    </location>
    <ligand>
        <name>ATP</name>
        <dbReference type="ChEBI" id="CHEBI:30616"/>
    </ligand>
</feature>
<dbReference type="GO" id="GO:0007166">
    <property type="term" value="P:cell surface receptor signaling pathway"/>
    <property type="evidence" value="ECO:0007669"/>
    <property type="project" value="InterPro"/>
</dbReference>
<dbReference type="PROSITE" id="PS00108">
    <property type="entry name" value="PROTEIN_KINASE_ST"/>
    <property type="match status" value="1"/>
</dbReference>
<keyword evidence="7 18" id="KW-0418">Kinase</keyword>
<evidence type="ECO:0000313" key="18">
    <source>
        <dbReference type="EMBL" id="KAK1371548.1"/>
    </source>
</evidence>
<feature type="transmembrane region" description="Helical" evidence="16">
    <location>
        <begin position="82"/>
        <end position="108"/>
    </location>
</feature>
<name>A0AAD8HSJ4_9APIA</name>
<dbReference type="GO" id="GO:0004674">
    <property type="term" value="F:protein serine/threonine kinase activity"/>
    <property type="evidence" value="ECO:0007669"/>
    <property type="project" value="UniProtKB-KW"/>
</dbReference>
<evidence type="ECO:0000256" key="15">
    <source>
        <dbReference type="RuleBase" id="RU000304"/>
    </source>
</evidence>
<reference evidence="18" key="1">
    <citation type="submission" date="2023-02" db="EMBL/GenBank/DDBJ databases">
        <title>Genome of toxic invasive species Heracleum sosnowskyi carries increased number of genes despite the absence of recent whole-genome duplications.</title>
        <authorList>
            <person name="Schelkunov M."/>
            <person name="Shtratnikova V."/>
            <person name="Makarenko M."/>
            <person name="Klepikova A."/>
            <person name="Omelchenko D."/>
            <person name="Novikova G."/>
            <person name="Obukhova E."/>
            <person name="Bogdanov V."/>
            <person name="Penin A."/>
            <person name="Logacheva M."/>
        </authorList>
    </citation>
    <scope>NUCLEOTIDE SEQUENCE</scope>
    <source>
        <strain evidence="18">Hsosn_3</strain>
        <tissue evidence="18">Leaf</tissue>
    </source>
</reference>
<comment type="similarity">
    <text evidence="15">Belongs to the protein kinase superfamily.</text>
</comment>
<feature type="domain" description="Protein kinase" evidence="17">
    <location>
        <begin position="161"/>
        <end position="378"/>
    </location>
</feature>
<evidence type="ECO:0000256" key="11">
    <source>
        <dbReference type="ARBA" id="ARBA00023180"/>
    </source>
</evidence>
<keyword evidence="8 14" id="KW-0067">ATP-binding</keyword>
<dbReference type="EMBL" id="JAUIZM010000008">
    <property type="protein sequence ID" value="KAK1371548.1"/>
    <property type="molecule type" value="Genomic_DNA"/>
</dbReference>
<dbReference type="Pfam" id="PF00069">
    <property type="entry name" value="Pkinase"/>
    <property type="match status" value="1"/>
</dbReference>
<evidence type="ECO:0000256" key="10">
    <source>
        <dbReference type="ARBA" id="ARBA00023136"/>
    </source>
</evidence>
<reference evidence="18" key="2">
    <citation type="submission" date="2023-05" db="EMBL/GenBank/DDBJ databases">
        <authorList>
            <person name="Schelkunov M.I."/>
        </authorList>
    </citation>
    <scope>NUCLEOTIDE SEQUENCE</scope>
    <source>
        <strain evidence="18">Hsosn_3</strain>
        <tissue evidence="18">Leaf</tissue>
    </source>
</reference>
<keyword evidence="2 15" id="KW-0723">Serine/threonine-protein kinase</keyword>
<evidence type="ECO:0000256" key="2">
    <source>
        <dbReference type="ARBA" id="ARBA00022527"/>
    </source>
</evidence>
<evidence type="ECO:0000256" key="3">
    <source>
        <dbReference type="ARBA" id="ARBA00022679"/>
    </source>
</evidence>
<keyword evidence="9 16" id="KW-1133">Transmembrane helix</keyword>
<dbReference type="InterPro" id="IPR045274">
    <property type="entry name" value="WAK-like"/>
</dbReference>
<keyword evidence="4 16" id="KW-0812">Transmembrane</keyword>
<keyword evidence="19" id="KW-1185">Reference proteome</keyword>
<evidence type="ECO:0000256" key="14">
    <source>
        <dbReference type="PROSITE-ProRule" id="PRU10141"/>
    </source>
</evidence>
<evidence type="ECO:0000256" key="5">
    <source>
        <dbReference type="ARBA" id="ARBA00022729"/>
    </source>
</evidence>
<evidence type="ECO:0000256" key="7">
    <source>
        <dbReference type="ARBA" id="ARBA00022777"/>
    </source>
</evidence>
<dbReference type="Gene3D" id="2.90.10.10">
    <property type="entry name" value="Bulb-type lectin domain"/>
    <property type="match status" value="1"/>
</dbReference>
<dbReference type="PROSITE" id="PS00107">
    <property type="entry name" value="PROTEIN_KINASE_ATP"/>
    <property type="match status" value="1"/>
</dbReference>
<dbReference type="InterPro" id="IPR008271">
    <property type="entry name" value="Ser/Thr_kinase_AS"/>
</dbReference>
<dbReference type="PROSITE" id="PS50011">
    <property type="entry name" value="PROTEIN_KINASE_DOM"/>
    <property type="match status" value="1"/>
</dbReference>
<dbReference type="SUPFAM" id="SSF56112">
    <property type="entry name" value="Protein kinase-like (PK-like)"/>
    <property type="match status" value="1"/>
</dbReference>
<evidence type="ECO:0000256" key="6">
    <source>
        <dbReference type="ARBA" id="ARBA00022741"/>
    </source>
</evidence>
<comment type="subcellular location">
    <subcellularLocation>
        <location evidence="1">Membrane</location>
        <topology evidence="1">Single-pass type I membrane protein</topology>
    </subcellularLocation>
</comment>
<dbReference type="Pfam" id="PF01453">
    <property type="entry name" value="B_lectin"/>
    <property type="match status" value="1"/>
</dbReference>